<gene>
    <name evidence="1" type="ORF">ETAA1_38420</name>
</gene>
<dbReference type="KEGG" id="uli:ETAA1_38420"/>
<reference evidence="1 2" key="1">
    <citation type="submission" date="2019-02" db="EMBL/GenBank/DDBJ databases">
        <title>Deep-cultivation of Planctomycetes and their phenomic and genomic characterization uncovers novel biology.</title>
        <authorList>
            <person name="Wiegand S."/>
            <person name="Jogler M."/>
            <person name="Boedeker C."/>
            <person name="Pinto D."/>
            <person name="Vollmers J."/>
            <person name="Rivas-Marin E."/>
            <person name="Kohn T."/>
            <person name="Peeters S.H."/>
            <person name="Heuer A."/>
            <person name="Rast P."/>
            <person name="Oberbeckmann S."/>
            <person name="Bunk B."/>
            <person name="Jeske O."/>
            <person name="Meyerdierks A."/>
            <person name="Storesund J.E."/>
            <person name="Kallscheuer N."/>
            <person name="Luecker S."/>
            <person name="Lage O.M."/>
            <person name="Pohl T."/>
            <person name="Merkel B.J."/>
            <person name="Hornburger P."/>
            <person name="Mueller R.-W."/>
            <person name="Bruemmer F."/>
            <person name="Labrenz M."/>
            <person name="Spormann A.M."/>
            <person name="Op den Camp H."/>
            <person name="Overmann J."/>
            <person name="Amann R."/>
            <person name="Jetten M.S.M."/>
            <person name="Mascher T."/>
            <person name="Medema M.H."/>
            <person name="Devos D.P."/>
            <person name="Kaster A.-K."/>
            <person name="Ovreas L."/>
            <person name="Rohde M."/>
            <person name="Galperin M.Y."/>
            <person name="Jogler C."/>
        </authorList>
    </citation>
    <scope>NUCLEOTIDE SEQUENCE [LARGE SCALE GENOMIC DNA]</scope>
    <source>
        <strain evidence="1 2">ETA_A1</strain>
    </source>
</reference>
<dbReference type="EMBL" id="CP036273">
    <property type="protein sequence ID" value="QDU21869.1"/>
    <property type="molecule type" value="Genomic_DNA"/>
</dbReference>
<dbReference type="RefSeq" id="WP_202920237.1">
    <property type="nucleotide sequence ID" value="NZ_CP036273.1"/>
</dbReference>
<protein>
    <submittedName>
        <fullName evidence="1">Uncharacterized protein</fullName>
    </submittedName>
</protein>
<dbReference type="Proteomes" id="UP000319576">
    <property type="component" value="Chromosome"/>
</dbReference>
<dbReference type="AlphaFoldDB" id="A0A517XWH8"/>
<name>A0A517XWH8_9BACT</name>
<keyword evidence="2" id="KW-1185">Reference proteome</keyword>
<sequence length="49" mass="5301">MVAATGSIDKTAEAIGIHPDTARRHYLDAQKAFASDELFKKMASVLVPK</sequence>
<accession>A0A517XWH8</accession>
<proteinExistence type="predicted"/>
<organism evidence="1 2">
    <name type="scientific">Urbifossiella limnaea</name>
    <dbReference type="NCBI Taxonomy" id="2528023"/>
    <lineage>
        <taxon>Bacteria</taxon>
        <taxon>Pseudomonadati</taxon>
        <taxon>Planctomycetota</taxon>
        <taxon>Planctomycetia</taxon>
        <taxon>Gemmatales</taxon>
        <taxon>Gemmataceae</taxon>
        <taxon>Urbifossiella</taxon>
    </lineage>
</organism>
<evidence type="ECO:0000313" key="2">
    <source>
        <dbReference type="Proteomes" id="UP000319576"/>
    </source>
</evidence>
<evidence type="ECO:0000313" key="1">
    <source>
        <dbReference type="EMBL" id="QDU21869.1"/>
    </source>
</evidence>